<dbReference type="GO" id="GO:0046933">
    <property type="term" value="F:proton-transporting ATP synthase activity, rotational mechanism"/>
    <property type="evidence" value="ECO:0007669"/>
    <property type="project" value="UniProtKB-UniRule"/>
</dbReference>
<dbReference type="InterPro" id="IPR023011">
    <property type="entry name" value="ATP_synth_F0_asu_AS"/>
</dbReference>
<dbReference type="EMBL" id="CP007139">
    <property type="protein sequence ID" value="AIE88114.1"/>
    <property type="molecule type" value="Genomic_DNA"/>
</dbReference>
<evidence type="ECO:0000256" key="11">
    <source>
        <dbReference type="HAMAP-Rule" id="MF_01393"/>
    </source>
</evidence>
<dbReference type="PROSITE" id="PS00449">
    <property type="entry name" value="ATPASE_A"/>
    <property type="match status" value="1"/>
</dbReference>
<name>A0A068NZ81_FIMGI</name>
<keyword evidence="8 11" id="KW-0406">Ion transport</keyword>
<evidence type="ECO:0000256" key="4">
    <source>
        <dbReference type="ARBA" id="ARBA00022547"/>
    </source>
</evidence>
<keyword evidence="13" id="KW-1185">Reference proteome</keyword>
<evidence type="ECO:0000256" key="1">
    <source>
        <dbReference type="ARBA" id="ARBA00004141"/>
    </source>
</evidence>
<dbReference type="PANTHER" id="PTHR42823:SF3">
    <property type="entry name" value="ATP SYNTHASE SUBUNIT A, CHLOROPLASTIC"/>
    <property type="match status" value="1"/>
</dbReference>
<keyword evidence="7 11" id="KW-1133">Transmembrane helix</keyword>
<evidence type="ECO:0000313" key="12">
    <source>
        <dbReference type="EMBL" id="AIE88114.1"/>
    </source>
</evidence>
<evidence type="ECO:0000256" key="6">
    <source>
        <dbReference type="ARBA" id="ARBA00022781"/>
    </source>
</evidence>
<keyword evidence="3 11" id="KW-0813">Transport</keyword>
<protein>
    <recommendedName>
        <fullName evidence="11">ATP synthase subunit a</fullName>
    </recommendedName>
    <alternativeName>
        <fullName evidence="11">ATP synthase F0 sector subunit a</fullName>
    </alternativeName>
    <alternativeName>
        <fullName evidence="11">F-ATPase subunit 6</fullName>
    </alternativeName>
</protein>
<evidence type="ECO:0000256" key="2">
    <source>
        <dbReference type="ARBA" id="ARBA00006810"/>
    </source>
</evidence>
<dbReference type="STRING" id="661478.OP10G_4746"/>
<evidence type="ECO:0000256" key="9">
    <source>
        <dbReference type="ARBA" id="ARBA00023136"/>
    </source>
</evidence>
<dbReference type="InterPro" id="IPR035908">
    <property type="entry name" value="F0_ATP_A_sf"/>
</dbReference>
<dbReference type="OrthoDB" id="9789241at2"/>
<evidence type="ECO:0000313" key="13">
    <source>
        <dbReference type="Proteomes" id="UP000027982"/>
    </source>
</evidence>
<feature type="transmembrane region" description="Helical" evidence="11">
    <location>
        <begin position="151"/>
        <end position="169"/>
    </location>
</feature>
<dbReference type="Proteomes" id="UP000027982">
    <property type="component" value="Chromosome"/>
</dbReference>
<dbReference type="eggNOG" id="COG0356">
    <property type="taxonomic scope" value="Bacteria"/>
</dbReference>
<keyword evidence="6 11" id="KW-0375">Hydrogen ion transport</keyword>
<dbReference type="AlphaFoldDB" id="A0A068NZ81"/>
<dbReference type="SUPFAM" id="SSF81336">
    <property type="entry name" value="F1F0 ATP synthase subunit A"/>
    <property type="match status" value="1"/>
</dbReference>
<keyword evidence="9 11" id="KW-0472">Membrane</keyword>
<dbReference type="GO" id="GO:0005886">
    <property type="term" value="C:plasma membrane"/>
    <property type="evidence" value="ECO:0007669"/>
    <property type="project" value="UniProtKB-SubCell"/>
</dbReference>
<keyword evidence="4 11" id="KW-0138">CF(0)</keyword>
<evidence type="ECO:0000256" key="7">
    <source>
        <dbReference type="ARBA" id="ARBA00022989"/>
    </source>
</evidence>
<accession>A0A068NZ81</accession>
<evidence type="ECO:0000256" key="10">
    <source>
        <dbReference type="ARBA" id="ARBA00023310"/>
    </source>
</evidence>
<dbReference type="GO" id="GO:0045259">
    <property type="term" value="C:proton-transporting ATP synthase complex"/>
    <property type="evidence" value="ECO:0007669"/>
    <property type="project" value="UniProtKB-KW"/>
</dbReference>
<dbReference type="Pfam" id="PF00119">
    <property type="entry name" value="ATP-synt_A"/>
    <property type="match status" value="1"/>
</dbReference>
<dbReference type="PRINTS" id="PR00123">
    <property type="entry name" value="ATPASEA"/>
</dbReference>
<dbReference type="GO" id="GO:0042777">
    <property type="term" value="P:proton motive force-driven plasma membrane ATP synthesis"/>
    <property type="evidence" value="ECO:0007669"/>
    <property type="project" value="TreeGrafter"/>
</dbReference>
<dbReference type="InterPro" id="IPR045082">
    <property type="entry name" value="ATP_syn_F0_a_bact/chloroplast"/>
</dbReference>
<evidence type="ECO:0000256" key="8">
    <source>
        <dbReference type="ARBA" id="ARBA00023065"/>
    </source>
</evidence>
<dbReference type="CDD" id="cd00310">
    <property type="entry name" value="ATP-synt_Fo_a_6"/>
    <property type="match status" value="1"/>
</dbReference>
<sequence>MLDFLHIGTSLLAAEEIQNEAPNHDLVRLWFYIILMLVIMFAVLANAKSGLKERVFRNPLTACAEQLFLFIENMCIGTIGSHGRKYLPMMMTFWLVIFIGNLMALLLPFSPTSSLSFNLGMALISIGYVQYEGIKANGFGRHISHFTGPKLTGAMVIVSAMIFVIEIISELMKNLSLSLRLYGNIHGGHVAVESMNKLGGGYIPFGEFLLPIKLLTCLVQALIFTLLTCVYLSLVTHHEEDHGPQADNAAHAH</sequence>
<comment type="function">
    <text evidence="11">Key component of the proton channel; it plays a direct role in the translocation of protons across the membrane.</text>
</comment>
<proteinExistence type="inferred from homology"/>
<comment type="subcellular location">
    <subcellularLocation>
        <location evidence="11">Cell membrane</location>
        <topology evidence="11">Multi-pass membrane protein</topology>
    </subcellularLocation>
    <subcellularLocation>
        <location evidence="1">Membrane</location>
        <topology evidence="1">Multi-pass membrane protein</topology>
    </subcellularLocation>
</comment>
<keyword evidence="11" id="KW-1003">Cell membrane</keyword>
<evidence type="ECO:0000256" key="5">
    <source>
        <dbReference type="ARBA" id="ARBA00022692"/>
    </source>
</evidence>
<dbReference type="RefSeq" id="WP_025228022.1">
    <property type="nucleotide sequence ID" value="NZ_CP007139.1"/>
</dbReference>
<dbReference type="Gene3D" id="1.20.120.220">
    <property type="entry name" value="ATP synthase, F0 complex, subunit A"/>
    <property type="match status" value="1"/>
</dbReference>
<keyword evidence="10 11" id="KW-0066">ATP synthesis</keyword>
<gene>
    <name evidence="11" type="primary">atpB</name>
    <name evidence="12" type="ORF">OP10G_4746</name>
</gene>
<feature type="transmembrane region" description="Helical" evidence="11">
    <location>
        <begin position="29"/>
        <end position="47"/>
    </location>
</feature>
<comment type="similarity">
    <text evidence="2 11">Belongs to the ATPase A chain family.</text>
</comment>
<keyword evidence="5 11" id="KW-0812">Transmembrane</keyword>
<dbReference type="HOGENOM" id="CLU_041018_2_2_0"/>
<dbReference type="KEGG" id="fgi:OP10G_4746"/>
<dbReference type="InterPro" id="IPR000568">
    <property type="entry name" value="ATP_synth_F0_asu"/>
</dbReference>
<dbReference type="PANTHER" id="PTHR42823">
    <property type="entry name" value="ATP SYNTHASE SUBUNIT A, CHLOROPLASTIC"/>
    <property type="match status" value="1"/>
</dbReference>
<feature type="transmembrane region" description="Helical" evidence="11">
    <location>
        <begin position="212"/>
        <end position="234"/>
    </location>
</feature>
<feature type="transmembrane region" description="Helical" evidence="11">
    <location>
        <begin position="91"/>
        <end position="109"/>
    </location>
</feature>
<dbReference type="HAMAP" id="MF_01393">
    <property type="entry name" value="ATP_synth_a_bact"/>
    <property type="match status" value="1"/>
</dbReference>
<organism evidence="12 13">
    <name type="scientific">Fimbriimonas ginsengisoli Gsoil 348</name>
    <dbReference type="NCBI Taxonomy" id="661478"/>
    <lineage>
        <taxon>Bacteria</taxon>
        <taxon>Bacillati</taxon>
        <taxon>Armatimonadota</taxon>
        <taxon>Fimbriimonadia</taxon>
        <taxon>Fimbriimonadales</taxon>
        <taxon>Fimbriimonadaceae</taxon>
        <taxon>Fimbriimonas</taxon>
    </lineage>
</organism>
<reference evidence="12 13" key="1">
    <citation type="journal article" date="2014" name="PLoS ONE">
        <title>The first complete genome sequence of the class fimbriimonadia in the phylum armatimonadetes.</title>
        <authorList>
            <person name="Hu Z.Y."/>
            <person name="Wang Y.Z."/>
            <person name="Im W.T."/>
            <person name="Wang S.Y."/>
            <person name="Zhao G.P."/>
            <person name="Zheng H.J."/>
            <person name="Quan Z.X."/>
        </authorList>
    </citation>
    <scope>NUCLEOTIDE SEQUENCE [LARGE SCALE GENOMIC DNA]</scope>
    <source>
        <strain evidence="12">Gsoil 348</strain>
    </source>
</reference>
<evidence type="ECO:0000256" key="3">
    <source>
        <dbReference type="ARBA" id="ARBA00022448"/>
    </source>
</evidence>